<dbReference type="InterPro" id="IPR036961">
    <property type="entry name" value="Kinesin_motor_dom_sf"/>
</dbReference>
<comment type="caution">
    <text evidence="7">Lacks conserved residue(s) required for the propagation of feature annotation.</text>
</comment>
<gene>
    <name evidence="9" type="ORF">DAPPUDRAFT_251397</name>
</gene>
<dbReference type="EMBL" id="GL732580">
    <property type="protein sequence ID" value="EFX74845.1"/>
    <property type="molecule type" value="Genomic_DNA"/>
</dbReference>
<dbReference type="Gene3D" id="3.40.850.10">
    <property type="entry name" value="Kinesin motor domain"/>
    <property type="match status" value="1"/>
</dbReference>
<dbReference type="STRING" id="6669.E9H0B9"/>
<dbReference type="PANTHER" id="PTHR13140">
    <property type="entry name" value="MYOSIN"/>
    <property type="match status" value="1"/>
</dbReference>
<dbReference type="HOGENOM" id="CLU_000192_7_5_1"/>
<dbReference type="InterPro" id="IPR001609">
    <property type="entry name" value="Myosin_head_motor_dom-like"/>
</dbReference>
<dbReference type="PhylomeDB" id="E9H0B9"/>
<feature type="binding site" evidence="7">
    <location>
        <begin position="105"/>
        <end position="112"/>
    </location>
    <ligand>
        <name>ATP</name>
        <dbReference type="ChEBI" id="CHEBI:30616"/>
    </ligand>
</feature>
<dbReference type="Gene3D" id="1.20.58.530">
    <property type="match status" value="1"/>
</dbReference>
<feature type="domain" description="Myosin motor" evidence="8">
    <location>
        <begin position="12"/>
        <end position="528"/>
    </location>
</feature>
<dbReference type="SMART" id="SM00242">
    <property type="entry name" value="MYSc"/>
    <property type="match status" value="1"/>
</dbReference>
<dbReference type="KEGG" id="dpx:DAPPUDRAFT_251397"/>
<evidence type="ECO:0000259" key="8">
    <source>
        <dbReference type="PROSITE" id="PS51456"/>
    </source>
</evidence>
<evidence type="ECO:0000256" key="2">
    <source>
        <dbReference type="ARBA" id="ARBA00022741"/>
    </source>
</evidence>
<evidence type="ECO:0000313" key="10">
    <source>
        <dbReference type="Proteomes" id="UP000000305"/>
    </source>
</evidence>
<dbReference type="PRINTS" id="PR00193">
    <property type="entry name" value="MYOSINHEAVY"/>
</dbReference>
<dbReference type="PROSITE" id="PS51456">
    <property type="entry name" value="MYOSIN_MOTOR"/>
    <property type="match status" value="1"/>
</dbReference>
<dbReference type="Gene3D" id="1.10.10.820">
    <property type="match status" value="1"/>
</dbReference>
<dbReference type="GO" id="GO:0016459">
    <property type="term" value="C:myosin complex"/>
    <property type="evidence" value="ECO:0007669"/>
    <property type="project" value="UniProtKB-KW"/>
</dbReference>
<dbReference type="GO" id="GO:0048731">
    <property type="term" value="P:system development"/>
    <property type="evidence" value="ECO:0007669"/>
    <property type="project" value="UniProtKB-ARBA"/>
</dbReference>
<reference evidence="9 10" key="1">
    <citation type="journal article" date="2011" name="Science">
        <title>The ecoresponsive genome of Daphnia pulex.</title>
        <authorList>
            <person name="Colbourne J.K."/>
            <person name="Pfrender M.E."/>
            <person name="Gilbert D."/>
            <person name="Thomas W.K."/>
            <person name="Tucker A."/>
            <person name="Oakley T.H."/>
            <person name="Tokishita S."/>
            <person name="Aerts A."/>
            <person name="Arnold G.J."/>
            <person name="Basu M.K."/>
            <person name="Bauer D.J."/>
            <person name="Caceres C.E."/>
            <person name="Carmel L."/>
            <person name="Casola C."/>
            <person name="Choi J.H."/>
            <person name="Detter J.C."/>
            <person name="Dong Q."/>
            <person name="Dusheyko S."/>
            <person name="Eads B.D."/>
            <person name="Frohlich T."/>
            <person name="Geiler-Samerotte K.A."/>
            <person name="Gerlach D."/>
            <person name="Hatcher P."/>
            <person name="Jogdeo S."/>
            <person name="Krijgsveld J."/>
            <person name="Kriventseva E.V."/>
            <person name="Kultz D."/>
            <person name="Laforsch C."/>
            <person name="Lindquist E."/>
            <person name="Lopez J."/>
            <person name="Manak J.R."/>
            <person name="Muller J."/>
            <person name="Pangilinan J."/>
            <person name="Patwardhan R.P."/>
            <person name="Pitluck S."/>
            <person name="Pritham E.J."/>
            <person name="Rechtsteiner A."/>
            <person name="Rho M."/>
            <person name="Rogozin I.B."/>
            <person name="Sakarya O."/>
            <person name="Salamov A."/>
            <person name="Schaack S."/>
            <person name="Shapiro H."/>
            <person name="Shiga Y."/>
            <person name="Skalitzky C."/>
            <person name="Smith Z."/>
            <person name="Souvorov A."/>
            <person name="Sung W."/>
            <person name="Tang Z."/>
            <person name="Tsuchiya D."/>
            <person name="Tu H."/>
            <person name="Vos H."/>
            <person name="Wang M."/>
            <person name="Wolf Y.I."/>
            <person name="Yamagata H."/>
            <person name="Yamada T."/>
            <person name="Ye Y."/>
            <person name="Shaw J.R."/>
            <person name="Andrews J."/>
            <person name="Crease T.J."/>
            <person name="Tang H."/>
            <person name="Lucas S.M."/>
            <person name="Robertson H.M."/>
            <person name="Bork P."/>
            <person name="Koonin E.V."/>
            <person name="Zdobnov E.M."/>
            <person name="Grigoriev I.V."/>
            <person name="Lynch M."/>
            <person name="Boore J.L."/>
        </authorList>
    </citation>
    <scope>NUCLEOTIDE SEQUENCE [LARGE SCALE GENOMIC DNA]</scope>
</reference>
<evidence type="ECO:0000313" key="9">
    <source>
        <dbReference type="EMBL" id="EFX74845.1"/>
    </source>
</evidence>
<dbReference type="GO" id="GO:0007015">
    <property type="term" value="P:actin filament organization"/>
    <property type="evidence" value="ECO:0000318"/>
    <property type="project" value="GO_Central"/>
</dbReference>
<evidence type="ECO:0000256" key="1">
    <source>
        <dbReference type="ARBA" id="ARBA00008314"/>
    </source>
</evidence>
<keyword evidence="3 7" id="KW-0067">ATP-binding</keyword>
<name>E9H0B9_DAPPU</name>
<dbReference type="InterPro" id="IPR027417">
    <property type="entry name" value="P-loop_NTPase"/>
</dbReference>
<dbReference type="OMA" id="NICEASP"/>
<dbReference type="eggNOG" id="KOG0164">
    <property type="taxonomic scope" value="Eukaryota"/>
</dbReference>
<dbReference type="FunFam" id="3.40.850.10:FF:000101">
    <property type="entry name" value="Slow myosin heavy chain 2"/>
    <property type="match status" value="1"/>
</dbReference>
<dbReference type="GO" id="GO:0005737">
    <property type="term" value="C:cytoplasm"/>
    <property type="evidence" value="ECO:0000318"/>
    <property type="project" value="GO_Central"/>
</dbReference>
<evidence type="ECO:0000256" key="3">
    <source>
        <dbReference type="ARBA" id="ARBA00022840"/>
    </source>
</evidence>
<organism evidence="9 10">
    <name type="scientific">Daphnia pulex</name>
    <name type="common">Water flea</name>
    <dbReference type="NCBI Taxonomy" id="6669"/>
    <lineage>
        <taxon>Eukaryota</taxon>
        <taxon>Metazoa</taxon>
        <taxon>Ecdysozoa</taxon>
        <taxon>Arthropoda</taxon>
        <taxon>Crustacea</taxon>
        <taxon>Branchiopoda</taxon>
        <taxon>Diplostraca</taxon>
        <taxon>Cladocera</taxon>
        <taxon>Anomopoda</taxon>
        <taxon>Daphniidae</taxon>
        <taxon>Daphnia</taxon>
    </lineage>
</organism>
<accession>E9H0B9</accession>
<evidence type="ECO:0000256" key="4">
    <source>
        <dbReference type="ARBA" id="ARBA00023123"/>
    </source>
</evidence>
<dbReference type="GO" id="GO:0051015">
    <property type="term" value="F:actin filament binding"/>
    <property type="evidence" value="ECO:0000318"/>
    <property type="project" value="GO_Central"/>
</dbReference>
<dbReference type="Proteomes" id="UP000000305">
    <property type="component" value="Unassembled WGS sequence"/>
</dbReference>
<dbReference type="GO" id="GO:0006897">
    <property type="term" value="P:endocytosis"/>
    <property type="evidence" value="ECO:0000318"/>
    <property type="project" value="GO_Central"/>
</dbReference>
<dbReference type="GO" id="GO:0030048">
    <property type="term" value="P:actin filament-based movement"/>
    <property type="evidence" value="ECO:0000318"/>
    <property type="project" value="GO_Central"/>
</dbReference>
<keyword evidence="4 7" id="KW-0518">Myosin</keyword>
<dbReference type="GO" id="GO:0005902">
    <property type="term" value="C:microvillus"/>
    <property type="evidence" value="ECO:0000318"/>
    <property type="project" value="GO_Central"/>
</dbReference>
<dbReference type="PANTHER" id="PTHR13140:SF679">
    <property type="entry name" value="UNCONVENTIONAL MYOSIN IC"/>
    <property type="match status" value="1"/>
</dbReference>
<keyword evidence="5 7" id="KW-0505">Motor protein</keyword>
<dbReference type="GO" id="GO:0000146">
    <property type="term" value="F:microfilament motor activity"/>
    <property type="evidence" value="ECO:0000318"/>
    <property type="project" value="GO_Central"/>
</dbReference>
<evidence type="ECO:0000256" key="5">
    <source>
        <dbReference type="ARBA" id="ARBA00023175"/>
    </source>
</evidence>
<dbReference type="Pfam" id="PF00063">
    <property type="entry name" value="Myosin_head"/>
    <property type="match status" value="1"/>
</dbReference>
<keyword evidence="2 7" id="KW-0547">Nucleotide-binding</keyword>
<evidence type="ECO:0000256" key="7">
    <source>
        <dbReference type="PROSITE-ProRule" id="PRU00782"/>
    </source>
</evidence>
<dbReference type="InParanoid" id="E9H0B9"/>
<dbReference type="GO" id="GO:0015629">
    <property type="term" value="C:actin cytoskeleton"/>
    <property type="evidence" value="ECO:0000318"/>
    <property type="project" value="GO_Central"/>
</dbReference>
<sequence length="528" mass="59318">MEQDLHVRDRVGVQDFVLLEDHTSESAFIENLQKRFNEGLIYTYIGPVLVSVNPYKDLPIYGSDYVEKYRNVNFYELPPHVFALTDTALRSLRGELINQCILISGESGAGKTEASKKVLQFIAATTRKKANLETVKDKLLQSNPVLEAFGNAKTNRNDNSSRFGKYMDGDPTGGHIINYLLEKSRVVFQAKGERNFHIFYQLLAGADDALLEKLSLKRDPSHYVYLKQGDSSKVSGVDDAEGFKTVREALQVMEIGDEEQQALFLLLSVIIHLGNIEFASGDGGRARITNPDLVSTIAKVWILFCCLPGGKKPVSDTPFSHTKKLVKALLNKTIEARDDVVVSPMARDEAVKARDALSKSVYERMFTWLVQRLNRSLQSSWEVKKKYVLGILDIYGFEIFQSNSFEQLCINYCNEKLQQLFIELTLKSEQDEYRREGIAWEPVTYFDNKIICDLIEEKHKALTGIVDTCNKRDIIRFESATSLTHHIAKGKPGTIEITHGGPVTGITKGKNGHLMVTSKGLGALKQVP</sequence>
<dbReference type="AlphaFoldDB" id="E9H0B9"/>
<dbReference type="GO" id="GO:0005524">
    <property type="term" value="F:ATP binding"/>
    <property type="evidence" value="ECO:0007669"/>
    <property type="project" value="UniProtKB-UniRule"/>
</dbReference>
<protein>
    <recommendedName>
        <fullName evidence="8">Myosin motor domain-containing protein</fullName>
    </recommendedName>
</protein>
<dbReference type="OrthoDB" id="6108017at2759"/>
<dbReference type="SUPFAM" id="SSF52540">
    <property type="entry name" value="P-loop containing nucleoside triphosphate hydrolases"/>
    <property type="match status" value="1"/>
</dbReference>
<proteinExistence type="inferred from homology"/>
<dbReference type="GO" id="GO:0005886">
    <property type="term" value="C:plasma membrane"/>
    <property type="evidence" value="ECO:0000318"/>
    <property type="project" value="GO_Central"/>
</dbReference>
<keyword evidence="10" id="KW-1185">Reference proteome</keyword>
<keyword evidence="6 7" id="KW-0009">Actin-binding</keyword>
<dbReference type="GO" id="GO:0009888">
    <property type="term" value="P:tissue development"/>
    <property type="evidence" value="ECO:0007669"/>
    <property type="project" value="UniProtKB-ARBA"/>
</dbReference>
<comment type="similarity">
    <text evidence="1 7">Belongs to the TRAFAC class myosin-kinesin ATPase superfamily. Myosin family.</text>
</comment>
<dbReference type="GO" id="GO:0060972">
    <property type="term" value="P:left/right pattern formation"/>
    <property type="evidence" value="ECO:0007669"/>
    <property type="project" value="UniProtKB-ARBA"/>
</dbReference>
<dbReference type="FunFam" id="1.10.10.820:FF:000001">
    <property type="entry name" value="Myosin heavy chain"/>
    <property type="match status" value="1"/>
</dbReference>
<evidence type="ECO:0000256" key="6">
    <source>
        <dbReference type="ARBA" id="ARBA00023203"/>
    </source>
</evidence>
<dbReference type="Gene3D" id="1.20.120.720">
    <property type="entry name" value="Myosin VI head, motor domain, U50 subdomain"/>
    <property type="match status" value="1"/>
</dbReference>